<dbReference type="EMBL" id="UINC01001060">
    <property type="protein sequence ID" value="SUZ69357.1"/>
    <property type="molecule type" value="Genomic_DNA"/>
</dbReference>
<keyword evidence="1" id="KW-0812">Transmembrane</keyword>
<evidence type="ECO:0008006" key="3">
    <source>
        <dbReference type="Google" id="ProtNLM"/>
    </source>
</evidence>
<organism evidence="2">
    <name type="scientific">marine metagenome</name>
    <dbReference type="NCBI Taxonomy" id="408172"/>
    <lineage>
        <taxon>unclassified sequences</taxon>
        <taxon>metagenomes</taxon>
        <taxon>ecological metagenomes</taxon>
    </lineage>
</organism>
<name>A0A381PTJ7_9ZZZZ</name>
<dbReference type="InterPro" id="IPR038094">
    <property type="entry name" value="Desulfoferrodoxin_N_sf"/>
</dbReference>
<feature type="transmembrane region" description="Helical" evidence="1">
    <location>
        <begin position="12"/>
        <end position="30"/>
    </location>
</feature>
<keyword evidence="1" id="KW-1133">Transmembrane helix</keyword>
<accession>A0A381PTJ7</accession>
<dbReference type="Gene3D" id="2.20.28.100">
    <property type="entry name" value="Desulphoferrodoxin, N-terminal domain"/>
    <property type="match status" value="1"/>
</dbReference>
<evidence type="ECO:0000256" key="1">
    <source>
        <dbReference type="SAM" id="Phobius"/>
    </source>
</evidence>
<proteinExistence type="predicted"/>
<dbReference type="AlphaFoldDB" id="A0A381PTJ7"/>
<evidence type="ECO:0000313" key="2">
    <source>
        <dbReference type="EMBL" id="SUZ69357.1"/>
    </source>
</evidence>
<reference evidence="2" key="1">
    <citation type="submission" date="2018-05" db="EMBL/GenBank/DDBJ databases">
        <authorList>
            <person name="Lanie J.A."/>
            <person name="Ng W.-L."/>
            <person name="Kazmierczak K.M."/>
            <person name="Andrzejewski T.M."/>
            <person name="Davidsen T.M."/>
            <person name="Wayne K.J."/>
            <person name="Tettelin H."/>
            <person name="Glass J.I."/>
            <person name="Rusch D."/>
            <person name="Podicherti R."/>
            <person name="Tsui H.-C.T."/>
            <person name="Winkler M.E."/>
        </authorList>
    </citation>
    <scope>NUCLEOTIDE SEQUENCE</scope>
</reference>
<keyword evidence="1" id="KW-0472">Membrane</keyword>
<sequence length="95" mass="10663">MRSSDTVSRVDLVVPIAVSLLFIYVVYRIGLKLMLGFSRPVPPPPPPGELRKVRLTYLCTLCGTEVRMTRSPTATPEGPKCCMEEMELVRDHDND</sequence>
<gene>
    <name evidence="2" type="ORF">METZ01_LOCUS22211</name>
</gene>
<protein>
    <recommendedName>
        <fullName evidence="3">Desulfoferrodoxin N-terminal domain-containing protein</fullName>
    </recommendedName>
</protein>